<name>A0ABQ7JPU8_9FUNG</name>
<reference evidence="8 9" key="1">
    <citation type="journal article" date="2020" name="Fungal Divers.">
        <title>Resolving the Mortierellaceae phylogeny through synthesis of multi-gene phylogenetics and phylogenomics.</title>
        <authorList>
            <person name="Vandepol N."/>
            <person name="Liber J."/>
            <person name="Desiro A."/>
            <person name="Na H."/>
            <person name="Kennedy M."/>
            <person name="Barry K."/>
            <person name="Grigoriev I.V."/>
            <person name="Miller A.N."/>
            <person name="O'Donnell K."/>
            <person name="Stajich J.E."/>
            <person name="Bonito G."/>
        </authorList>
    </citation>
    <scope>NUCLEOTIDE SEQUENCE [LARGE SCALE GENOMIC DNA]</scope>
    <source>
        <strain evidence="8 9">AD045</strain>
    </source>
</reference>
<feature type="region of interest" description="Disordered" evidence="6">
    <location>
        <begin position="990"/>
        <end position="1014"/>
    </location>
</feature>
<sequence>MVWNFIAYHGGYTGRSLLKPQHPQTDHVLGFNQLGIVLEDHHSIKGWVALLRRSRRLPGVQMNTQNSTLKVLPLLSPIPPTSAQQQMMERTMFNKNLLGGAGAGGSKAGSSPEEGCNVLDEETGPIMNVLFSGDQRGKFMLRLFEGFDMDTVSLLELLRIQGTKDRLDELDILKSDIQLNLSEITIIARGTHVKDGSGSESFQKLLQITLNSNLLDNHSREIRMLGLHKRPMRNLLQYLSDGLQVMKVDYKKISQMAEDCVENLQKSLTSNDVNTTPTYEFIQMLLTGRPSESMSQYLQQELNAHDLKRWDKSVKAAYKNLQRVAFEYQGLKILLGAQLEKKLTNKSLSTWCRTEQYGPLQLNEAHVYNCIIIVGDFMGMIEGLFQAIKVEMKQFSEFENWLEQVLEKLHPPARGPDDPVDDGQKDFPPVDVKGVSQYLKAGLTSNDLERFFQKADEMSASSGGQETVGTSGGKAGKADTVETSMQGYNATPSYPIVYSFSDDLRAASALKDANSDARPMSQKKPTNPFTGAAIAAAMAGRGFGSLPPKKSPSVNLFTKSSASTVQSPKSQPDEVSGSASHKTSTQLTLERHLVLMTKQCHAIFDGPQKALAESMRAIHVVEVLRCNPRSTNDVTKESTDITQTQMMPKFATRYCYNNRLPWHYVVVCVGPRNSISGSYLVVLRSRKSIRGDVDRRRGDEEISGAAEMERNPTQSSQGRKRKAPGNAPEEATAGSEPLMLAQPVKLSSTEPKAEQQPTSICTGQRKRNTLPVHQQHLSEHDVEAAIFSLQELDSAEVPSALSSDVSYHRSISVISEEMSETETPESVLSLAKTQSPHSPDPQPLIEVRDLTFLDDNSLCILLNSSRAATTVDNASHSNTVQDDQFVVSVPLLTPHRPYQPVSTLLEPSESFDTSHDCVVNKLIRTLEARSLDANATASSAPNTSRVTNVYTLPIDRSRCVTPLDGQTSMDVDGASRSFSFLKPEVEASLGAQQQQQQQDRQKNGPTRIACNDRDKGQVISVHNHNKISVLDV</sequence>
<dbReference type="Proteomes" id="UP001194696">
    <property type="component" value="Unassembled WGS sequence"/>
</dbReference>
<evidence type="ECO:0000256" key="3">
    <source>
        <dbReference type="ARBA" id="ARBA00022776"/>
    </source>
</evidence>
<evidence type="ECO:0000256" key="6">
    <source>
        <dbReference type="SAM" id="MobiDB-lite"/>
    </source>
</evidence>
<keyword evidence="9" id="KW-1185">Reference proteome</keyword>
<dbReference type="EMBL" id="JAAAIM010001016">
    <property type="protein sequence ID" value="KAG0282707.1"/>
    <property type="molecule type" value="Genomic_DNA"/>
</dbReference>
<keyword evidence="4" id="KW-0833">Ubl conjugation pathway</keyword>
<evidence type="ECO:0000256" key="4">
    <source>
        <dbReference type="ARBA" id="ARBA00022786"/>
    </source>
</evidence>
<dbReference type="PANTHER" id="PTHR13260:SF0">
    <property type="entry name" value="ANAPHASE-PROMOTING COMPLEX SUBUNIT 4"/>
    <property type="match status" value="1"/>
</dbReference>
<keyword evidence="5" id="KW-0131">Cell cycle</keyword>
<evidence type="ECO:0000256" key="2">
    <source>
        <dbReference type="ARBA" id="ARBA00022618"/>
    </source>
</evidence>
<dbReference type="InterPro" id="IPR024790">
    <property type="entry name" value="APC4_long_dom"/>
</dbReference>
<gene>
    <name evidence="8" type="primary">ANAPC4</name>
    <name evidence="8" type="ORF">BGZ96_000194</name>
</gene>
<evidence type="ECO:0000313" key="8">
    <source>
        <dbReference type="EMBL" id="KAG0282707.1"/>
    </source>
</evidence>
<organism evidence="8 9">
    <name type="scientific">Linnemannia gamsii</name>
    <dbReference type="NCBI Taxonomy" id="64522"/>
    <lineage>
        <taxon>Eukaryota</taxon>
        <taxon>Fungi</taxon>
        <taxon>Fungi incertae sedis</taxon>
        <taxon>Mucoromycota</taxon>
        <taxon>Mortierellomycotina</taxon>
        <taxon>Mortierellomycetes</taxon>
        <taxon>Mortierellales</taxon>
        <taxon>Mortierellaceae</taxon>
        <taxon>Linnemannia</taxon>
    </lineage>
</organism>
<accession>A0ABQ7JPU8</accession>
<evidence type="ECO:0000256" key="1">
    <source>
        <dbReference type="ARBA" id="ARBA00016067"/>
    </source>
</evidence>
<evidence type="ECO:0000259" key="7">
    <source>
        <dbReference type="Pfam" id="PF12896"/>
    </source>
</evidence>
<feature type="domain" description="Anaphase-promoting complex subunit 4 long" evidence="7">
    <location>
        <begin position="208"/>
        <end position="409"/>
    </location>
</feature>
<comment type="caution">
    <text evidence="8">The sequence shown here is derived from an EMBL/GenBank/DDBJ whole genome shotgun (WGS) entry which is preliminary data.</text>
</comment>
<dbReference type="InterPro" id="IPR024789">
    <property type="entry name" value="APC4"/>
</dbReference>
<protein>
    <recommendedName>
        <fullName evidence="1">Anaphase-promoting complex subunit 4</fullName>
    </recommendedName>
</protein>
<dbReference type="Pfam" id="PF12896">
    <property type="entry name" value="ANAPC4"/>
    <property type="match status" value="1"/>
</dbReference>
<proteinExistence type="predicted"/>
<feature type="region of interest" description="Disordered" evidence="6">
    <location>
        <begin position="692"/>
        <end position="739"/>
    </location>
</feature>
<keyword evidence="2" id="KW-0132">Cell division</keyword>
<evidence type="ECO:0000313" key="9">
    <source>
        <dbReference type="Proteomes" id="UP001194696"/>
    </source>
</evidence>
<feature type="compositionally biased region" description="Polar residues" evidence="6">
    <location>
        <begin position="552"/>
        <end position="570"/>
    </location>
</feature>
<feature type="region of interest" description="Disordered" evidence="6">
    <location>
        <begin position="544"/>
        <end position="584"/>
    </location>
</feature>
<dbReference type="PANTHER" id="PTHR13260">
    <property type="entry name" value="ANAPHASE PROMOTING COMPLEX SUBUNIT 4 APC4"/>
    <property type="match status" value="1"/>
</dbReference>
<keyword evidence="3" id="KW-0498">Mitosis</keyword>
<evidence type="ECO:0000256" key="5">
    <source>
        <dbReference type="ARBA" id="ARBA00023306"/>
    </source>
</evidence>